<dbReference type="AlphaFoldDB" id="C6C1N5"/>
<name>C6C1N5_MARSD</name>
<evidence type="ECO:0000259" key="1">
    <source>
        <dbReference type="Pfam" id="PF01323"/>
    </source>
</evidence>
<proteinExistence type="predicted"/>
<dbReference type="EMBL" id="CP001649">
    <property type="protein sequence ID" value="ACS81210.1"/>
    <property type="molecule type" value="Genomic_DNA"/>
</dbReference>
<dbReference type="eggNOG" id="COG2761">
    <property type="taxonomic scope" value="Bacteria"/>
</dbReference>
<sequence length="180" mass="20407">MQQEFAKDLIIDDEWLPYEIHPDTPAGGVRLDEYFPGMNTALFFEEINQRAKRYELFFGPQEVMSNSRLALMGGEFAKEHGRYHQYHEAVFKAFFTECQNIGDMAVLLDAARESGLDESAFKEALGQGVYLAKLEETTQLARDKWVNAAPTFIIEGHGNVTGASSMDSFREIFAKLSNKH</sequence>
<dbReference type="Gene3D" id="3.40.30.10">
    <property type="entry name" value="Glutaredoxin"/>
    <property type="match status" value="1"/>
</dbReference>
<evidence type="ECO:0000313" key="3">
    <source>
        <dbReference type="Proteomes" id="UP000002601"/>
    </source>
</evidence>
<dbReference type="GO" id="GO:0016491">
    <property type="term" value="F:oxidoreductase activity"/>
    <property type="evidence" value="ECO:0007669"/>
    <property type="project" value="InterPro"/>
</dbReference>
<dbReference type="PANTHER" id="PTHR13887:SF33">
    <property type="entry name" value="ISOMERASE"/>
    <property type="match status" value="1"/>
</dbReference>
<gene>
    <name evidence="2" type="ordered locus">Desal_3159</name>
</gene>
<reference evidence="2 3" key="1">
    <citation type="submission" date="2009-06" db="EMBL/GenBank/DDBJ databases">
        <title>Complete sequence of Desulfovibrio salexigens DSM 2638.</title>
        <authorList>
            <consortium name="US DOE Joint Genome Institute"/>
            <person name="Lucas S."/>
            <person name="Copeland A."/>
            <person name="Lapidus A."/>
            <person name="Glavina del Rio T."/>
            <person name="Tice H."/>
            <person name="Bruce D."/>
            <person name="Goodwin L."/>
            <person name="Pitluck S."/>
            <person name="Munk A.C."/>
            <person name="Brettin T."/>
            <person name="Detter J.C."/>
            <person name="Han C."/>
            <person name="Tapia R."/>
            <person name="Larimer F."/>
            <person name="Land M."/>
            <person name="Hauser L."/>
            <person name="Kyrpides N."/>
            <person name="Anderson I."/>
            <person name="Wall J.D."/>
            <person name="Arkin A.P."/>
            <person name="Dehal P."/>
            <person name="Chivian D."/>
            <person name="Giles B."/>
            <person name="Hazen T.C."/>
        </authorList>
    </citation>
    <scope>NUCLEOTIDE SEQUENCE [LARGE SCALE GENOMIC DNA]</scope>
    <source>
        <strain evidence="3">ATCC 14822 / DSM 2638 / NCIMB 8403 / VKM B-1763</strain>
    </source>
</reference>
<dbReference type="KEGG" id="dsa:Desal_3159"/>
<dbReference type="SUPFAM" id="SSF52833">
    <property type="entry name" value="Thioredoxin-like"/>
    <property type="match status" value="1"/>
</dbReference>
<protein>
    <submittedName>
        <fullName evidence="2">DSBA oxidoreductase</fullName>
    </submittedName>
</protein>
<accession>C6C1N5</accession>
<dbReference type="STRING" id="526222.Desal_3159"/>
<dbReference type="HOGENOM" id="CLU_069253_2_1_7"/>
<organism evidence="2 3">
    <name type="scientific">Maridesulfovibrio salexigens (strain ATCC 14822 / DSM 2638 / NCIMB 8403 / VKM B-1763)</name>
    <name type="common">Desulfovibrio salexigens</name>
    <dbReference type="NCBI Taxonomy" id="526222"/>
    <lineage>
        <taxon>Bacteria</taxon>
        <taxon>Pseudomonadati</taxon>
        <taxon>Thermodesulfobacteriota</taxon>
        <taxon>Desulfovibrionia</taxon>
        <taxon>Desulfovibrionales</taxon>
        <taxon>Desulfovibrionaceae</taxon>
        <taxon>Maridesulfovibrio</taxon>
    </lineage>
</organism>
<dbReference type="PANTHER" id="PTHR13887">
    <property type="entry name" value="GLUTATHIONE S-TRANSFERASE KAPPA"/>
    <property type="match status" value="1"/>
</dbReference>
<dbReference type="Pfam" id="PF01323">
    <property type="entry name" value="DSBA"/>
    <property type="match status" value="1"/>
</dbReference>
<dbReference type="InterPro" id="IPR001853">
    <property type="entry name" value="DSBA-like_thioredoxin_dom"/>
</dbReference>
<dbReference type="Proteomes" id="UP000002601">
    <property type="component" value="Chromosome"/>
</dbReference>
<keyword evidence="3" id="KW-1185">Reference proteome</keyword>
<feature type="domain" description="DSBA-like thioredoxin" evidence="1">
    <location>
        <begin position="15"/>
        <end position="172"/>
    </location>
</feature>
<dbReference type="InterPro" id="IPR036249">
    <property type="entry name" value="Thioredoxin-like_sf"/>
</dbReference>
<evidence type="ECO:0000313" key="2">
    <source>
        <dbReference type="EMBL" id="ACS81210.1"/>
    </source>
</evidence>